<dbReference type="Pfam" id="PF07070">
    <property type="entry name" value="Spo0M"/>
    <property type="match status" value="1"/>
</dbReference>
<organism evidence="1 2">
    <name type="scientific">Polycladomyces abyssicola</name>
    <dbReference type="NCBI Taxonomy" id="1125966"/>
    <lineage>
        <taxon>Bacteria</taxon>
        <taxon>Bacillati</taxon>
        <taxon>Bacillota</taxon>
        <taxon>Bacilli</taxon>
        <taxon>Bacillales</taxon>
        <taxon>Thermoactinomycetaceae</taxon>
        <taxon>Polycladomyces</taxon>
    </lineage>
</organism>
<dbReference type="AlphaFoldDB" id="A0A8D5UJG4"/>
<dbReference type="RefSeq" id="WP_212773211.1">
    <property type="nucleotide sequence ID" value="NZ_AP024601.1"/>
</dbReference>
<keyword evidence="2" id="KW-1185">Reference proteome</keyword>
<proteinExistence type="predicted"/>
<reference evidence="1" key="2">
    <citation type="journal article" date="2021" name="Microbiol. Resour. Announc.">
        <title>Complete Genome Sequence of Polycladomyces abyssicola JIR-001T, Isolated from Hemipelagic Sediment in Deep Seawater.</title>
        <authorList>
            <person name="Tsubouchi T."/>
            <person name="Kaneko Y."/>
        </authorList>
    </citation>
    <scope>NUCLEOTIDE SEQUENCE</scope>
    <source>
        <strain evidence="1">JIR-001</strain>
    </source>
</reference>
<dbReference type="PANTHER" id="PTHR40053">
    <property type="entry name" value="SPORULATION-CONTROL PROTEIN SPO0M"/>
    <property type="match status" value="1"/>
</dbReference>
<evidence type="ECO:0000313" key="1">
    <source>
        <dbReference type="EMBL" id="BCU82927.1"/>
    </source>
</evidence>
<dbReference type="InterPro" id="IPR009776">
    <property type="entry name" value="Spore_0_M"/>
</dbReference>
<dbReference type="PANTHER" id="PTHR40053:SF1">
    <property type="entry name" value="SPORULATION-CONTROL PROTEIN SPO0M"/>
    <property type="match status" value="1"/>
</dbReference>
<sequence>MSVFGKALASLGVGSAKVDTRLSKSQFRQGDLVKGEVFVQGGQVTQHIDEIYLYLIIQYVKDGKQKEYVMEKFRLAEPFDIGLSETKVIPFEFQLPFDTPVTTGGCPVYLKTGLDIKMAKDPKDVDGIEVLPHPLVEKTLQAIENIGFQLVRVDFDFEKYYSRHPFIQEFDFEPIGPFQGFLDKLKAVFYVGDGEIDLIMEVDRKAVDLMSSLEEALELDARTIRLTVTEEMMKKGKLENELNRLIKEQI</sequence>
<gene>
    <name evidence="1" type="primary">spo0M_1</name>
    <name evidence="1" type="ORF">JIR001_27100</name>
</gene>
<dbReference type="EMBL" id="AP024601">
    <property type="protein sequence ID" value="BCU82927.1"/>
    <property type="molecule type" value="Genomic_DNA"/>
</dbReference>
<protein>
    <submittedName>
        <fullName evidence="1">Sporulation-control protein</fullName>
    </submittedName>
</protein>
<dbReference type="KEGG" id="pabs:JIR001_27100"/>
<dbReference type="Proteomes" id="UP000677436">
    <property type="component" value="Chromosome"/>
</dbReference>
<accession>A0A8D5UJG4</accession>
<name>A0A8D5UJG4_9BACL</name>
<reference evidence="1" key="1">
    <citation type="journal article" date="2013" name="Int. J. Syst. Evol. Microbiol.">
        <title>Polycladomyces abyssicola gen. nov., sp. nov., a thermophilic filamentous bacterium isolated from hemipelagic sediment.</title>
        <authorList>
            <person name="Tsubouchi T."/>
            <person name="Shimane Y."/>
            <person name="Mori K."/>
            <person name="Usui K."/>
            <person name="Hiraki T."/>
            <person name="Tame A."/>
            <person name="Uematsu K."/>
            <person name="Maruyama T."/>
            <person name="Hatada Y."/>
        </authorList>
    </citation>
    <scope>NUCLEOTIDE SEQUENCE</scope>
    <source>
        <strain evidence="1">JIR-001</strain>
    </source>
</reference>
<evidence type="ECO:0000313" key="2">
    <source>
        <dbReference type="Proteomes" id="UP000677436"/>
    </source>
</evidence>